<dbReference type="InterPro" id="IPR001706">
    <property type="entry name" value="Ribosomal_bL35"/>
</dbReference>
<dbReference type="GO" id="GO:0003735">
    <property type="term" value="F:structural constituent of ribosome"/>
    <property type="evidence" value="ECO:0007669"/>
    <property type="project" value="InterPro"/>
</dbReference>
<feature type="compositionally biased region" description="Basic residues" evidence="7">
    <location>
        <begin position="1"/>
        <end position="15"/>
    </location>
</feature>
<evidence type="ECO:0000256" key="5">
    <source>
        <dbReference type="HAMAP-Rule" id="MF_00514"/>
    </source>
</evidence>
<dbReference type="NCBIfam" id="TIGR00001">
    <property type="entry name" value="rpmI_bact"/>
    <property type="match status" value="1"/>
</dbReference>
<dbReference type="InterPro" id="IPR018265">
    <property type="entry name" value="Ribosomal_bL35_CS"/>
</dbReference>
<dbReference type="InterPro" id="IPR021137">
    <property type="entry name" value="Ribosomal_bL35-like"/>
</dbReference>
<name>U1MM19_9MICO</name>
<dbReference type="Pfam" id="PF01632">
    <property type="entry name" value="Ribosomal_L35p"/>
    <property type="match status" value="1"/>
</dbReference>
<dbReference type="FunFam" id="4.10.410.60:FF:000001">
    <property type="entry name" value="50S ribosomal protein L35"/>
    <property type="match status" value="1"/>
</dbReference>
<evidence type="ECO:0000256" key="7">
    <source>
        <dbReference type="SAM" id="MobiDB-lite"/>
    </source>
</evidence>
<feature type="region of interest" description="Disordered" evidence="7">
    <location>
        <begin position="1"/>
        <end position="31"/>
    </location>
</feature>
<evidence type="ECO:0000313" key="8">
    <source>
        <dbReference type="EMBL" id="ERG62916.1"/>
    </source>
</evidence>
<reference evidence="8 9" key="1">
    <citation type="journal article" date="2013" name="Genome Announc.">
        <title>First draft genome sequence from a member of the genus agrococcus, isolated from modern microbialites.</title>
        <authorList>
            <person name="White R.A.III."/>
            <person name="Grassa C.J."/>
            <person name="Suttle C.A."/>
        </authorList>
    </citation>
    <scope>NUCLEOTIDE SEQUENCE [LARGE SCALE GENOMIC DNA]</scope>
    <source>
        <strain evidence="8 9">RW1</strain>
    </source>
</reference>
<accession>U1MM19</accession>
<dbReference type="InterPro" id="IPR037229">
    <property type="entry name" value="Ribosomal_bL35_sf"/>
</dbReference>
<protein>
    <recommendedName>
        <fullName evidence="4 5">Large ribosomal subunit protein bL35</fullName>
    </recommendedName>
</protein>
<dbReference type="Gene3D" id="4.10.410.60">
    <property type="match status" value="1"/>
</dbReference>
<comment type="caution">
    <text evidence="8">The sequence shown here is derived from an EMBL/GenBank/DDBJ whole genome shotgun (WGS) entry which is preliminary data.</text>
</comment>
<organism evidence="8 9">
    <name type="scientific">Agrococcus pavilionensis RW1</name>
    <dbReference type="NCBI Taxonomy" id="1330458"/>
    <lineage>
        <taxon>Bacteria</taxon>
        <taxon>Bacillati</taxon>
        <taxon>Actinomycetota</taxon>
        <taxon>Actinomycetes</taxon>
        <taxon>Micrococcales</taxon>
        <taxon>Microbacteriaceae</taxon>
        <taxon>Agrococcus</taxon>
    </lineage>
</organism>
<evidence type="ECO:0000256" key="2">
    <source>
        <dbReference type="ARBA" id="ARBA00022980"/>
    </source>
</evidence>
<evidence type="ECO:0000256" key="6">
    <source>
        <dbReference type="RuleBase" id="RU000568"/>
    </source>
</evidence>
<gene>
    <name evidence="5" type="primary">rpmI</name>
    <name evidence="8" type="ORF">L332_00340</name>
</gene>
<dbReference type="PRINTS" id="PR00064">
    <property type="entry name" value="RIBOSOMALL35"/>
</dbReference>
<keyword evidence="2 5" id="KW-0689">Ribosomal protein</keyword>
<dbReference type="GO" id="GO:0006412">
    <property type="term" value="P:translation"/>
    <property type="evidence" value="ECO:0007669"/>
    <property type="project" value="UniProtKB-UniRule"/>
</dbReference>
<dbReference type="RefSeq" id="WP_021011813.1">
    <property type="nucleotide sequence ID" value="NZ_ASHR01000046.1"/>
</dbReference>
<proteinExistence type="inferred from homology"/>
<evidence type="ECO:0000256" key="1">
    <source>
        <dbReference type="ARBA" id="ARBA00006598"/>
    </source>
</evidence>
<dbReference type="PROSITE" id="PS00936">
    <property type="entry name" value="RIBOSOMAL_L35"/>
    <property type="match status" value="1"/>
</dbReference>
<dbReference type="Proteomes" id="UP000016462">
    <property type="component" value="Unassembled WGS sequence"/>
</dbReference>
<sequence>MPKQKTHSGAKKRFKVTGTGKIRKQQAGMRHNLEVKSSVQTRRLNKDKVLAPADAKTIKKLLAR</sequence>
<dbReference type="SUPFAM" id="SSF143034">
    <property type="entry name" value="L35p-like"/>
    <property type="match status" value="1"/>
</dbReference>
<dbReference type="PANTHER" id="PTHR33343">
    <property type="entry name" value="54S RIBOSOMAL PROTEIN BL35M"/>
    <property type="match status" value="1"/>
</dbReference>
<dbReference type="GO" id="GO:0022625">
    <property type="term" value="C:cytosolic large ribosomal subunit"/>
    <property type="evidence" value="ECO:0007669"/>
    <property type="project" value="TreeGrafter"/>
</dbReference>
<evidence type="ECO:0000256" key="4">
    <source>
        <dbReference type="ARBA" id="ARBA00071664"/>
    </source>
</evidence>
<dbReference type="OrthoDB" id="9804851at2"/>
<evidence type="ECO:0000313" key="9">
    <source>
        <dbReference type="Proteomes" id="UP000016462"/>
    </source>
</evidence>
<dbReference type="PANTHER" id="PTHR33343:SF1">
    <property type="entry name" value="LARGE RIBOSOMAL SUBUNIT PROTEIN BL35M"/>
    <property type="match status" value="1"/>
</dbReference>
<evidence type="ECO:0000256" key="3">
    <source>
        <dbReference type="ARBA" id="ARBA00023274"/>
    </source>
</evidence>
<keyword evidence="9" id="KW-1185">Reference proteome</keyword>
<dbReference type="EMBL" id="ASHR01000046">
    <property type="protein sequence ID" value="ERG62916.1"/>
    <property type="molecule type" value="Genomic_DNA"/>
</dbReference>
<keyword evidence="3 5" id="KW-0687">Ribonucleoprotein</keyword>
<dbReference type="AlphaFoldDB" id="U1MM19"/>
<comment type="similarity">
    <text evidence="1 5 6">Belongs to the bacterial ribosomal protein bL35 family.</text>
</comment>
<dbReference type="HAMAP" id="MF_00514">
    <property type="entry name" value="Ribosomal_bL35"/>
    <property type="match status" value="1"/>
</dbReference>